<comment type="subunit">
    <text evidence="12">Homotetramer; dimer of dimers.</text>
</comment>
<dbReference type="EC" id="4.3.3.7" evidence="4 12"/>
<dbReference type="UniPathway" id="UPA00034">
    <property type="reaction ID" value="UER00017"/>
</dbReference>
<keyword evidence="17" id="KW-1185">Reference proteome</keyword>
<evidence type="ECO:0000256" key="9">
    <source>
        <dbReference type="ARBA" id="ARBA00023239"/>
    </source>
</evidence>
<evidence type="ECO:0000256" key="4">
    <source>
        <dbReference type="ARBA" id="ARBA00012086"/>
    </source>
</evidence>
<dbReference type="PANTHER" id="PTHR12128:SF66">
    <property type="entry name" value="4-HYDROXY-2-OXOGLUTARATE ALDOLASE, MITOCHONDRIAL"/>
    <property type="match status" value="1"/>
</dbReference>
<feature type="site" description="Part of a proton relay during catalysis" evidence="12">
    <location>
        <position position="111"/>
    </location>
</feature>
<evidence type="ECO:0000256" key="1">
    <source>
        <dbReference type="ARBA" id="ARBA00003294"/>
    </source>
</evidence>
<reference evidence="16" key="1">
    <citation type="submission" date="2020-11" db="EMBL/GenBank/DDBJ databases">
        <title>Multidrug resistant novel bacterium Savagea serpentis sp. nov., isolated from the scats of a vine snake (Ahaetulla nasuta).</title>
        <authorList>
            <person name="Venkata Ramana V."/>
            <person name="Vikas Patil S."/>
            <person name="Yogita Lugani V."/>
        </authorList>
    </citation>
    <scope>NUCLEOTIDE SEQUENCE</scope>
    <source>
        <strain evidence="16">SN6</strain>
    </source>
</reference>
<evidence type="ECO:0000256" key="7">
    <source>
        <dbReference type="ARBA" id="ARBA00022915"/>
    </source>
</evidence>
<comment type="caution">
    <text evidence="12">Lacks conserved residue(s) required for the propagation of feature annotation.</text>
</comment>
<dbReference type="Proteomes" id="UP000622653">
    <property type="component" value="Unassembled WGS sequence"/>
</dbReference>
<dbReference type="RefSeq" id="WP_194561898.1">
    <property type="nucleotide sequence ID" value="NZ_JADKPV010000001.1"/>
</dbReference>
<evidence type="ECO:0000313" key="17">
    <source>
        <dbReference type="Proteomes" id="UP000622653"/>
    </source>
</evidence>
<dbReference type="EMBL" id="JADKPV010000001">
    <property type="protein sequence ID" value="MBF4500459.1"/>
    <property type="molecule type" value="Genomic_DNA"/>
</dbReference>
<accession>A0A8J7G954</accession>
<protein>
    <recommendedName>
        <fullName evidence="4 12">4-hydroxy-tetrahydrodipicolinate synthase</fullName>
        <shortName evidence="12">HTPA synthase</shortName>
        <ecNumber evidence="4 12">4.3.3.7</ecNumber>
    </recommendedName>
</protein>
<comment type="function">
    <text evidence="1 12">Catalyzes the condensation of (S)-aspartate-beta-semialdehyde [(S)-ASA] and pyruvate to 4-hydroxy-tetrahydrodipicolinate (HTPA).</text>
</comment>
<evidence type="ECO:0000256" key="12">
    <source>
        <dbReference type="HAMAP-Rule" id="MF_00418"/>
    </source>
</evidence>
<comment type="subcellular location">
    <subcellularLocation>
        <location evidence="12">Cytoplasm</location>
    </subcellularLocation>
</comment>
<comment type="caution">
    <text evidence="16">The sequence shown here is derived from an EMBL/GenBank/DDBJ whole genome shotgun (WGS) entry which is preliminary data.</text>
</comment>
<comment type="caution">
    <text evidence="12">Was originally thought to be a dihydrodipicolinate synthase (DHDPS), catalyzing the condensation of (S)-aspartate-beta-semialdehyde [(S)-ASA] and pyruvate to dihydrodipicolinate (DHDP). However, it was shown in E.coli that the product of the enzymatic reaction is not dihydrodipicolinate but in fact (4S)-4-hydroxy-2,3,4,5-tetrahydro-(2S)-dipicolinic acid (HTPA), and that the consecutive dehydration reaction leading to DHDP is not spontaneous but catalyzed by DapB.</text>
</comment>
<evidence type="ECO:0000256" key="3">
    <source>
        <dbReference type="ARBA" id="ARBA00007592"/>
    </source>
</evidence>
<evidence type="ECO:0000256" key="5">
    <source>
        <dbReference type="ARBA" id="ARBA00022490"/>
    </source>
</evidence>
<keyword evidence="7 12" id="KW-0220">Diaminopimelate biosynthesis</keyword>
<dbReference type="GO" id="GO:0008840">
    <property type="term" value="F:4-hydroxy-tetrahydrodipicolinate synthase activity"/>
    <property type="evidence" value="ECO:0007669"/>
    <property type="project" value="UniProtKB-UniRule"/>
</dbReference>
<dbReference type="PRINTS" id="PR00146">
    <property type="entry name" value="DHPICSNTHASE"/>
</dbReference>
<keyword evidence="8 12" id="KW-0457">Lysine biosynthesis</keyword>
<dbReference type="Gene3D" id="3.20.20.70">
    <property type="entry name" value="Aldolase class I"/>
    <property type="match status" value="1"/>
</dbReference>
<evidence type="ECO:0000256" key="6">
    <source>
        <dbReference type="ARBA" id="ARBA00022605"/>
    </source>
</evidence>
<comment type="pathway">
    <text evidence="2 12">Amino-acid biosynthesis; L-lysine biosynthesis via DAP pathway; (S)-tetrahydrodipicolinate from L-aspartate: step 3/4.</text>
</comment>
<dbReference type="GO" id="GO:0005737">
    <property type="term" value="C:cytoplasm"/>
    <property type="evidence" value="ECO:0007669"/>
    <property type="project" value="UniProtKB-SubCell"/>
</dbReference>
<evidence type="ECO:0000256" key="2">
    <source>
        <dbReference type="ARBA" id="ARBA00005120"/>
    </source>
</evidence>
<dbReference type="SUPFAM" id="SSF51569">
    <property type="entry name" value="Aldolase"/>
    <property type="match status" value="1"/>
</dbReference>
<evidence type="ECO:0000256" key="13">
    <source>
        <dbReference type="PIRNR" id="PIRNR001365"/>
    </source>
</evidence>
<dbReference type="Pfam" id="PF00701">
    <property type="entry name" value="DHDPS"/>
    <property type="match status" value="1"/>
</dbReference>
<name>A0A8J7G954_9BACL</name>
<evidence type="ECO:0000256" key="14">
    <source>
        <dbReference type="PIRSR" id="PIRSR001365-1"/>
    </source>
</evidence>
<dbReference type="AlphaFoldDB" id="A0A8J7G954"/>
<evidence type="ECO:0000256" key="8">
    <source>
        <dbReference type="ARBA" id="ARBA00023154"/>
    </source>
</evidence>
<feature type="binding site" evidence="12 15">
    <location>
        <position position="208"/>
    </location>
    <ligand>
        <name>pyruvate</name>
        <dbReference type="ChEBI" id="CHEBI:15361"/>
    </ligand>
</feature>
<dbReference type="InterPro" id="IPR013785">
    <property type="entry name" value="Aldolase_TIM"/>
</dbReference>
<gene>
    <name evidence="12 16" type="primary">dapA</name>
    <name evidence="16" type="ORF">IRY55_03700</name>
</gene>
<dbReference type="NCBIfam" id="TIGR00674">
    <property type="entry name" value="dapA"/>
    <property type="match status" value="1"/>
</dbReference>
<comment type="similarity">
    <text evidence="3 12 13">Belongs to the DapA family.</text>
</comment>
<dbReference type="InterPro" id="IPR002220">
    <property type="entry name" value="DapA-like"/>
</dbReference>
<evidence type="ECO:0000256" key="10">
    <source>
        <dbReference type="ARBA" id="ARBA00023270"/>
    </source>
</evidence>
<dbReference type="GO" id="GO:0019877">
    <property type="term" value="P:diaminopimelate biosynthetic process"/>
    <property type="evidence" value="ECO:0007669"/>
    <property type="project" value="UniProtKB-UniRule"/>
</dbReference>
<sequence>MKKEQLENVMSALITPLNADYTVNHGALKKLIDVQIKKGIGSILVLGGTGEYLAFSDEQRKEVIDVAVQHTNKRVPVVVGLISPGIEDNIKIAKYAKESGADVILPVTPYYLTVSQQGFIDYYKELDRKVDMPMLLYNYPSKTNSNILPETVEKLVNDVPNVIGIKECTYDVGQVTELIARVGERITVMAGEEYSAFAAFALGVKGAVMASSNVVPEHWVKLLQLVKEGKLEEARQKNAEYFPLYQDIFIESNPGPLKYVMNEVGLDVGPTKLPLLEISEDSKQKLNQLIEKYNIVI</sequence>
<dbReference type="SMART" id="SM01130">
    <property type="entry name" value="DHDPS"/>
    <property type="match status" value="1"/>
</dbReference>
<keyword evidence="5 12" id="KW-0963">Cytoplasm</keyword>
<evidence type="ECO:0000313" key="16">
    <source>
        <dbReference type="EMBL" id="MBF4500459.1"/>
    </source>
</evidence>
<keyword evidence="6 12" id="KW-0028">Amino-acid biosynthesis</keyword>
<keyword evidence="9 12" id="KW-0456">Lyase</keyword>
<dbReference type="InterPro" id="IPR005263">
    <property type="entry name" value="DapA"/>
</dbReference>
<feature type="binding site" evidence="12 15">
    <location>
        <position position="49"/>
    </location>
    <ligand>
        <name>pyruvate</name>
        <dbReference type="ChEBI" id="CHEBI:15361"/>
    </ligand>
</feature>
<dbReference type="PIRSF" id="PIRSF001365">
    <property type="entry name" value="DHDPS"/>
    <property type="match status" value="1"/>
</dbReference>
<feature type="active site" description="Schiff-base intermediate with substrate" evidence="12 14">
    <location>
        <position position="166"/>
    </location>
</feature>
<dbReference type="CDD" id="cd00408">
    <property type="entry name" value="DHDPS-like"/>
    <property type="match status" value="1"/>
</dbReference>
<comment type="catalytic activity">
    <reaction evidence="11 12">
        <text>L-aspartate 4-semialdehyde + pyruvate = (2S,4S)-4-hydroxy-2,3,4,5-tetrahydrodipicolinate + H2O + H(+)</text>
        <dbReference type="Rhea" id="RHEA:34171"/>
        <dbReference type="ChEBI" id="CHEBI:15361"/>
        <dbReference type="ChEBI" id="CHEBI:15377"/>
        <dbReference type="ChEBI" id="CHEBI:15378"/>
        <dbReference type="ChEBI" id="CHEBI:67139"/>
        <dbReference type="ChEBI" id="CHEBI:537519"/>
        <dbReference type="EC" id="4.3.3.7"/>
    </reaction>
</comment>
<feature type="active site" description="Proton donor/acceptor" evidence="12 14">
    <location>
        <position position="137"/>
    </location>
</feature>
<proteinExistence type="inferred from homology"/>
<dbReference type="GO" id="GO:0009089">
    <property type="term" value="P:lysine biosynthetic process via diaminopimelate"/>
    <property type="evidence" value="ECO:0007669"/>
    <property type="project" value="UniProtKB-UniRule"/>
</dbReference>
<evidence type="ECO:0000256" key="11">
    <source>
        <dbReference type="ARBA" id="ARBA00047836"/>
    </source>
</evidence>
<dbReference type="HAMAP" id="MF_00418">
    <property type="entry name" value="DapA"/>
    <property type="match status" value="1"/>
</dbReference>
<organism evidence="16 17">
    <name type="scientific">Savagea serpentis</name>
    <dbReference type="NCBI Taxonomy" id="2785297"/>
    <lineage>
        <taxon>Bacteria</taxon>
        <taxon>Bacillati</taxon>
        <taxon>Bacillota</taxon>
        <taxon>Bacilli</taxon>
        <taxon>Bacillales</taxon>
        <taxon>Caryophanaceae</taxon>
        <taxon>Savagea</taxon>
    </lineage>
</organism>
<dbReference type="PANTHER" id="PTHR12128">
    <property type="entry name" value="DIHYDRODIPICOLINATE SYNTHASE"/>
    <property type="match status" value="1"/>
</dbReference>
<evidence type="ECO:0000256" key="15">
    <source>
        <dbReference type="PIRSR" id="PIRSR001365-2"/>
    </source>
</evidence>
<keyword evidence="10 12" id="KW-0704">Schiff base</keyword>